<dbReference type="GO" id="GO:0003723">
    <property type="term" value="F:RNA binding"/>
    <property type="evidence" value="ECO:0007669"/>
    <property type="project" value="UniProtKB-UniRule"/>
</dbReference>
<evidence type="ECO:0000256" key="2">
    <source>
        <dbReference type="PROSITE-ProRule" id="PRU00332"/>
    </source>
</evidence>
<keyword evidence="1 2" id="KW-0694">RNA-binding</keyword>
<feature type="compositionally biased region" description="Basic residues" evidence="3">
    <location>
        <begin position="391"/>
        <end position="400"/>
    </location>
</feature>
<dbReference type="Proteomes" id="UP001497623">
    <property type="component" value="Unassembled WGS sequence"/>
</dbReference>
<dbReference type="InterPro" id="IPR006630">
    <property type="entry name" value="La_HTH"/>
</dbReference>
<reference evidence="5 6" key="1">
    <citation type="submission" date="2024-05" db="EMBL/GenBank/DDBJ databases">
        <authorList>
            <person name="Wallberg A."/>
        </authorList>
    </citation>
    <scope>NUCLEOTIDE SEQUENCE [LARGE SCALE GENOMIC DNA]</scope>
</reference>
<dbReference type="PANTHER" id="PTHR22792">
    <property type="entry name" value="LUPUS LA PROTEIN-RELATED"/>
    <property type="match status" value="1"/>
</dbReference>
<accession>A0AAV2S1H4</accession>
<dbReference type="EMBL" id="CAXKWB010039726">
    <property type="protein sequence ID" value="CAL4153567.1"/>
    <property type="molecule type" value="Genomic_DNA"/>
</dbReference>
<dbReference type="InterPro" id="IPR036390">
    <property type="entry name" value="WH_DNA-bd_sf"/>
</dbReference>
<name>A0AAV2S1H4_MEGNR</name>
<dbReference type="Pfam" id="PF05383">
    <property type="entry name" value="La"/>
    <property type="match status" value="1"/>
</dbReference>
<dbReference type="InterPro" id="IPR045180">
    <property type="entry name" value="La_dom_prot"/>
</dbReference>
<comment type="caution">
    <text evidence="5">The sequence shown here is derived from an EMBL/GenBank/DDBJ whole genome shotgun (WGS) entry which is preliminary data.</text>
</comment>
<gene>
    <name evidence="5" type="ORF">MNOR_LOCUS31192</name>
</gene>
<evidence type="ECO:0000313" key="5">
    <source>
        <dbReference type="EMBL" id="CAL4153567.1"/>
    </source>
</evidence>
<evidence type="ECO:0000259" key="4">
    <source>
        <dbReference type="PROSITE" id="PS50961"/>
    </source>
</evidence>
<dbReference type="AlphaFoldDB" id="A0AAV2S1H4"/>
<dbReference type="Gene3D" id="1.10.10.10">
    <property type="entry name" value="Winged helix-like DNA-binding domain superfamily/Winged helix DNA-binding domain"/>
    <property type="match status" value="1"/>
</dbReference>
<feature type="compositionally biased region" description="Polar residues" evidence="3">
    <location>
        <begin position="1"/>
        <end position="12"/>
    </location>
</feature>
<evidence type="ECO:0000256" key="1">
    <source>
        <dbReference type="ARBA" id="ARBA00022884"/>
    </source>
</evidence>
<feature type="domain" description="HTH La-type RNA-binding" evidence="4">
    <location>
        <begin position="117"/>
        <end position="209"/>
    </location>
</feature>
<feature type="region of interest" description="Disordered" evidence="3">
    <location>
        <begin position="1"/>
        <end position="26"/>
    </location>
</feature>
<evidence type="ECO:0000256" key="3">
    <source>
        <dbReference type="SAM" id="MobiDB-lite"/>
    </source>
</evidence>
<sequence>MSDSNPVQNDSMESMKHGVGSLSSMNSIESSEGYVSDLHDSLKNLNINDKNTIESDKNLNQKYWSHRSYSASSLSSSNGRPNKSIVVVSMKNMLAVVQSSNCVDSSDGGDSNPPKVPINREERIKFLQDLLEFYMSDRYLIKDLFFLKNFKTYKGWISIKFLMSYKRIKRIAKDIDELKEAIKMSPLLKMNEAETKLQRVNDTSNYIQEYIPSKIAIVGGLPAQLRNINEASKLMMLYGDVISLQILRPRGVLPEVLQNVEDIPEIKTQWCIVVEYDEMHSAGKLVCDINQRSDPNLPSWGVELVISWTEGQNKKYGTIKNKRKTHGLTNKERLVTSMSCADNEKVLSNDHPVQQPWQRQQHLQPQKRSNYAHNLKSRIPTPSDPSSGNKNWRRNNHFQKLKSSGRTYSEPSSADDNWRRTPINAGSIDEVETFFKKKTYLVPTKATSIDHSETYISRSKSPRRF</sequence>
<feature type="compositionally biased region" description="Polar residues" evidence="3">
    <location>
        <begin position="401"/>
        <end position="415"/>
    </location>
</feature>
<organism evidence="5 6">
    <name type="scientific">Meganyctiphanes norvegica</name>
    <name type="common">Northern krill</name>
    <name type="synonym">Thysanopoda norvegica</name>
    <dbReference type="NCBI Taxonomy" id="48144"/>
    <lineage>
        <taxon>Eukaryota</taxon>
        <taxon>Metazoa</taxon>
        <taxon>Ecdysozoa</taxon>
        <taxon>Arthropoda</taxon>
        <taxon>Crustacea</taxon>
        <taxon>Multicrustacea</taxon>
        <taxon>Malacostraca</taxon>
        <taxon>Eumalacostraca</taxon>
        <taxon>Eucarida</taxon>
        <taxon>Euphausiacea</taxon>
        <taxon>Euphausiidae</taxon>
        <taxon>Meganyctiphanes</taxon>
    </lineage>
</organism>
<dbReference type="SUPFAM" id="SSF46785">
    <property type="entry name" value="Winged helix' DNA-binding domain"/>
    <property type="match status" value="1"/>
</dbReference>
<keyword evidence="6" id="KW-1185">Reference proteome</keyword>
<dbReference type="SMART" id="SM00715">
    <property type="entry name" value="LA"/>
    <property type="match status" value="1"/>
</dbReference>
<protein>
    <recommendedName>
        <fullName evidence="4">HTH La-type RNA-binding domain-containing protein</fullName>
    </recommendedName>
</protein>
<proteinExistence type="predicted"/>
<dbReference type="InterPro" id="IPR036388">
    <property type="entry name" value="WH-like_DNA-bd_sf"/>
</dbReference>
<evidence type="ECO:0000313" key="6">
    <source>
        <dbReference type="Proteomes" id="UP001497623"/>
    </source>
</evidence>
<dbReference type="PROSITE" id="PS50961">
    <property type="entry name" value="HTH_LA"/>
    <property type="match status" value="1"/>
</dbReference>
<feature type="region of interest" description="Disordered" evidence="3">
    <location>
        <begin position="374"/>
        <end position="422"/>
    </location>
</feature>